<dbReference type="InterPro" id="IPR005667">
    <property type="entry name" value="Sulph_transpt2"/>
</dbReference>
<evidence type="ECO:0000256" key="9">
    <source>
        <dbReference type="RuleBase" id="RU366001"/>
    </source>
</evidence>
<comment type="caution">
    <text evidence="11">The sequence shown here is derived from an EMBL/GenBank/DDBJ whole genome shotgun (WGS) entry which is preliminary data.</text>
</comment>
<dbReference type="CDD" id="cd06261">
    <property type="entry name" value="TM_PBP2"/>
    <property type="match status" value="1"/>
</dbReference>
<dbReference type="GO" id="GO:0005886">
    <property type="term" value="C:plasma membrane"/>
    <property type="evidence" value="ECO:0007669"/>
    <property type="project" value="UniProtKB-SubCell"/>
</dbReference>
<proteinExistence type="inferred from homology"/>
<evidence type="ECO:0000256" key="7">
    <source>
        <dbReference type="ARBA" id="ARBA00023136"/>
    </source>
</evidence>
<accession>A0A5R8KIJ2</accession>
<dbReference type="PANTHER" id="PTHR30406:SF8">
    <property type="entry name" value="SULFATE TRANSPORT SYSTEM PERMEASE PROTEIN CYST"/>
    <property type="match status" value="1"/>
</dbReference>
<dbReference type="Proteomes" id="UP000306196">
    <property type="component" value="Unassembled WGS sequence"/>
</dbReference>
<dbReference type="InterPro" id="IPR011865">
    <property type="entry name" value="CysT_permease"/>
</dbReference>
<sequence length="273" mass="29199">MSRNRHILPGFNLSVGYTITYLSLIVIIPFAALAWKASGGGIDVFVSTLTNKQVLASLKLSFTASFIAALVSGFFGVLTAWAMERYTFPGKRILDAMVDLPFALPTAVAGIALCSLYGQNGWIGSLLEPLGIKVAYTPIGVTVALIFIGFPFVVRTVQPIIQGLSLEVEEAAACLGASRWQTFTKVIIPTLLPSSLAGMTLAFGRAVGEYGSVVFISGNLPFKTEIAPLLIVTRLEQYNYTGAAALGVILLVISFTILLLSNLFQAWNSKIKA</sequence>
<keyword evidence="4 9" id="KW-0812">Transmembrane</keyword>
<dbReference type="RefSeq" id="WP_138085074.1">
    <property type="nucleotide sequence ID" value="NZ_VAUV01000003.1"/>
</dbReference>
<feature type="transmembrane region" description="Helical" evidence="9">
    <location>
        <begin position="135"/>
        <end position="154"/>
    </location>
</feature>
<dbReference type="NCBIfam" id="TIGR02139">
    <property type="entry name" value="permease_CysT"/>
    <property type="match status" value="1"/>
</dbReference>
<evidence type="ECO:0000256" key="1">
    <source>
        <dbReference type="ARBA" id="ARBA00004651"/>
    </source>
</evidence>
<feature type="transmembrane region" description="Helical" evidence="9">
    <location>
        <begin position="186"/>
        <end position="207"/>
    </location>
</feature>
<comment type="subunit">
    <text evidence="2">The complex is composed of two ATP-binding proteins (CysA), two transmembrane proteins (CysT and CysW) and a solute-binding protein (CysP).</text>
</comment>
<comment type="subcellular location">
    <subcellularLocation>
        <location evidence="1">Cell membrane</location>
        <topology evidence="1">Multi-pass membrane protein</topology>
    </subcellularLocation>
</comment>
<dbReference type="PANTHER" id="PTHR30406">
    <property type="entry name" value="SULFATE TRANSPORT SYSTEM PERMEASE PROTEIN"/>
    <property type="match status" value="1"/>
</dbReference>
<keyword evidence="3 9" id="KW-0813">Transport</keyword>
<comment type="caution">
    <text evidence="9">Lacks conserved residue(s) required for the propagation of feature annotation.</text>
</comment>
<evidence type="ECO:0000256" key="2">
    <source>
        <dbReference type="ARBA" id="ARBA00011779"/>
    </source>
</evidence>
<evidence type="ECO:0000259" key="10">
    <source>
        <dbReference type="PROSITE" id="PS50928"/>
    </source>
</evidence>
<feature type="transmembrane region" description="Helical" evidence="9">
    <location>
        <begin position="243"/>
        <end position="264"/>
    </location>
</feature>
<feature type="transmembrane region" description="Helical" evidence="9">
    <location>
        <begin position="102"/>
        <end position="123"/>
    </location>
</feature>
<feature type="transmembrane region" description="Helical" evidence="9">
    <location>
        <begin position="55"/>
        <end position="81"/>
    </location>
</feature>
<comment type="function">
    <text evidence="9">Part of the ABC transporter complex (TC 3.A.1.6.1) involved in sulfate/thiosulfate import.</text>
</comment>
<keyword evidence="12" id="KW-1185">Reference proteome</keyword>
<comment type="function">
    <text evidence="8">Part of the ABC transporter complex CysAWTP (TC 3.A.1.6.1) involved in sulfate/thiosulfate import. Probably responsible for the translocation of the substrate across the membrane.</text>
</comment>
<dbReference type="OrthoDB" id="9808619at2"/>
<feature type="transmembrane region" description="Helical" evidence="9">
    <location>
        <begin position="12"/>
        <end position="35"/>
    </location>
</feature>
<keyword evidence="7 9" id="KW-0472">Membrane</keyword>
<dbReference type="GO" id="GO:0015419">
    <property type="term" value="F:ABC-type sulfate transporter activity"/>
    <property type="evidence" value="ECO:0007669"/>
    <property type="project" value="UniProtKB-UniRule"/>
</dbReference>
<dbReference type="FunFam" id="1.10.3720.10:FF:000004">
    <property type="entry name" value="Sulfate transport system permease protein CysT"/>
    <property type="match status" value="1"/>
</dbReference>
<evidence type="ECO:0000256" key="4">
    <source>
        <dbReference type="ARBA" id="ARBA00022692"/>
    </source>
</evidence>
<organism evidence="11 12">
    <name type="scientific">Phragmitibacter flavus</name>
    <dbReference type="NCBI Taxonomy" id="2576071"/>
    <lineage>
        <taxon>Bacteria</taxon>
        <taxon>Pseudomonadati</taxon>
        <taxon>Verrucomicrobiota</taxon>
        <taxon>Verrucomicrobiia</taxon>
        <taxon>Verrucomicrobiales</taxon>
        <taxon>Verrucomicrobiaceae</taxon>
        <taxon>Phragmitibacter</taxon>
    </lineage>
</organism>
<evidence type="ECO:0000256" key="6">
    <source>
        <dbReference type="ARBA" id="ARBA00023032"/>
    </source>
</evidence>
<dbReference type="NCBIfam" id="TIGR00969">
    <property type="entry name" value="3a0106s02"/>
    <property type="match status" value="1"/>
</dbReference>
<gene>
    <name evidence="11" type="primary">cysT</name>
    <name evidence="11" type="ORF">FEM03_04915</name>
</gene>
<dbReference type="SUPFAM" id="SSF161098">
    <property type="entry name" value="MetI-like"/>
    <property type="match status" value="1"/>
</dbReference>
<feature type="domain" description="ABC transmembrane type-1" evidence="10">
    <location>
        <begin position="58"/>
        <end position="261"/>
    </location>
</feature>
<reference evidence="11 12" key="1">
    <citation type="submission" date="2019-05" db="EMBL/GenBank/DDBJ databases">
        <title>Verrucobacter flavum gen. nov., sp. nov. a new member of the family Verrucomicrobiaceae.</title>
        <authorList>
            <person name="Szuroczki S."/>
            <person name="Abbaszade G."/>
            <person name="Szabo A."/>
            <person name="Felfoldi T."/>
            <person name="Schumann P."/>
            <person name="Boka K."/>
            <person name="Keki Z."/>
            <person name="Toumi M."/>
            <person name="Toth E."/>
        </authorList>
    </citation>
    <scope>NUCLEOTIDE SEQUENCE [LARGE SCALE GENOMIC DNA]</scope>
    <source>
        <strain evidence="11 12">MG-N-17</strain>
    </source>
</reference>
<evidence type="ECO:0000256" key="3">
    <source>
        <dbReference type="ARBA" id="ARBA00022448"/>
    </source>
</evidence>
<dbReference type="EMBL" id="VAUV01000003">
    <property type="protein sequence ID" value="TLD72070.1"/>
    <property type="molecule type" value="Genomic_DNA"/>
</dbReference>
<dbReference type="Pfam" id="PF00528">
    <property type="entry name" value="BPD_transp_1"/>
    <property type="match status" value="1"/>
</dbReference>
<name>A0A5R8KIJ2_9BACT</name>
<evidence type="ECO:0000313" key="11">
    <source>
        <dbReference type="EMBL" id="TLD72070.1"/>
    </source>
</evidence>
<evidence type="ECO:0000256" key="5">
    <source>
        <dbReference type="ARBA" id="ARBA00022989"/>
    </source>
</evidence>
<evidence type="ECO:0000313" key="12">
    <source>
        <dbReference type="Proteomes" id="UP000306196"/>
    </source>
</evidence>
<dbReference type="InterPro" id="IPR035906">
    <property type="entry name" value="MetI-like_sf"/>
</dbReference>
<dbReference type="InterPro" id="IPR000515">
    <property type="entry name" value="MetI-like"/>
</dbReference>
<keyword evidence="6 9" id="KW-0764">Sulfate transport</keyword>
<comment type="similarity">
    <text evidence="9">Belongs to the binding-protein-dependent transport system permease family. CysTW subfamily.</text>
</comment>
<dbReference type="AlphaFoldDB" id="A0A5R8KIJ2"/>
<keyword evidence="5 9" id="KW-1133">Transmembrane helix</keyword>
<protein>
    <recommendedName>
        <fullName evidence="9">Sulfate transport system permease protein CysT</fullName>
    </recommendedName>
</protein>
<evidence type="ECO:0000256" key="8">
    <source>
        <dbReference type="ARBA" id="ARBA00025323"/>
    </source>
</evidence>
<dbReference type="PROSITE" id="PS50928">
    <property type="entry name" value="ABC_TM1"/>
    <property type="match status" value="1"/>
</dbReference>
<dbReference type="Gene3D" id="1.10.3720.10">
    <property type="entry name" value="MetI-like"/>
    <property type="match status" value="1"/>
</dbReference>